<evidence type="ECO:0000256" key="3">
    <source>
        <dbReference type="ARBA" id="ARBA00022989"/>
    </source>
</evidence>
<feature type="transmembrane region" description="Helical" evidence="5">
    <location>
        <begin position="444"/>
        <end position="464"/>
    </location>
</feature>
<sequence length="597" mass="64669">MQERGASTMGEASVPLLAEEVEVEVIAPHDVDNYALDDLPIPARLEGPAQVTLEARGVTEAEGAKAVFGKYGRYLLWASLSLVMIVYEFDNSTVYVYQSYAPSTYDALSNKAALSTAAIIVAAVTKPPIAKISDVIGRASTYSFTISCYVLSYILCSGSSNFATYAVGVVVYSIGQAGTNILNDLIISDNTTARWRTFGLAVSFSPFLVMPWVSAVISDSVVNGIGWRWGIGMLGFILPPSASLLVITLWYYQRKAKRLGIIKTKKITTLEFFSSIDAGGLSILWVGSAMLLLPISLAATAPKAWHTGWIIALLILGLAFLLILVPYEAYVSKHPMMPPRYFRNLSIVLVIKIGFLDELAFSASHQYLYSWAVVAHNYSVRKATFYTYINGVVQCLVAMIAGLIISRSRSYKWTVVVACLVRTVGFGLMVHLRGANNSDAELFIVQAIQGIGSGVIQIVCLTIAQVVVPHAEMAQVSALVMLAICLGSGLGSTTAGGIYTNNFKEALRNRMGDKASPQTIEAIYNSILASDLPAWGTAERTATNLAYSDIMRYISITALAISAPVIVFALLLPNLRLSDKQNIVETKRSDPDVGMER</sequence>
<feature type="transmembrane region" description="Helical" evidence="5">
    <location>
        <begin position="229"/>
        <end position="252"/>
    </location>
</feature>
<dbReference type="PANTHER" id="PTHR23501:SF200">
    <property type="entry name" value="TRANSPORTER, PUTATIVE (AFU_ORTHOLOGUE AFUA_3G01360)-RELATED"/>
    <property type="match status" value="1"/>
</dbReference>
<feature type="transmembrane region" description="Helical" evidence="5">
    <location>
        <begin position="198"/>
        <end position="217"/>
    </location>
</feature>
<evidence type="ECO:0000256" key="5">
    <source>
        <dbReference type="SAM" id="Phobius"/>
    </source>
</evidence>
<dbReference type="Pfam" id="PF07690">
    <property type="entry name" value="MFS_1"/>
    <property type="match status" value="1"/>
</dbReference>
<feature type="transmembrane region" description="Helical" evidence="5">
    <location>
        <begin position="71"/>
        <end position="87"/>
    </location>
</feature>
<evidence type="ECO:0008006" key="8">
    <source>
        <dbReference type="Google" id="ProtNLM"/>
    </source>
</evidence>
<organism evidence="6 7">
    <name type="scientific">Neodothiora populina</name>
    <dbReference type="NCBI Taxonomy" id="2781224"/>
    <lineage>
        <taxon>Eukaryota</taxon>
        <taxon>Fungi</taxon>
        <taxon>Dikarya</taxon>
        <taxon>Ascomycota</taxon>
        <taxon>Pezizomycotina</taxon>
        <taxon>Dothideomycetes</taxon>
        <taxon>Dothideomycetidae</taxon>
        <taxon>Dothideales</taxon>
        <taxon>Dothioraceae</taxon>
        <taxon>Neodothiora</taxon>
    </lineage>
</organism>
<dbReference type="RefSeq" id="XP_069199353.1">
    <property type="nucleotide sequence ID" value="XM_069346487.1"/>
</dbReference>
<accession>A0ABR3PA75</accession>
<evidence type="ECO:0000256" key="4">
    <source>
        <dbReference type="ARBA" id="ARBA00023136"/>
    </source>
</evidence>
<keyword evidence="2 5" id="KW-0812">Transmembrane</keyword>
<dbReference type="Proteomes" id="UP001562354">
    <property type="component" value="Unassembled WGS sequence"/>
</dbReference>
<evidence type="ECO:0000313" key="6">
    <source>
        <dbReference type="EMBL" id="KAL1303078.1"/>
    </source>
</evidence>
<keyword evidence="3 5" id="KW-1133">Transmembrane helix</keyword>
<feature type="transmembrane region" description="Helical" evidence="5">
    <location>
        <begin position="476"/>
        <end position="499"/>
    </location>
</feature>
<feature type="transmembrane region" description="Helical" evidence="5">
    <location>
        <begin position="272"/>
        <end position="297"/>
    </location>
</feature>
<feature type="transmembrane region" description="Helical" evidence="5">
    <location>
        <begin position="342"/>
        <end position="365"/>
    </location>
</feature>
<keyword evidence="7" id="KW-1185">Reference proteome</keyword>
<proteinExistence type="predicted"/>
<dbReference type="InterPro" id="IPR036259">
    <property type="entry name" value="MFS_trans_sf"/>
</dbReference>
<protein>
    <recommendedName>
        <fullName evidence="8">Siderochrome-iron transporter</fullName>
    </recommendedName>
</protein>
<dbReference type="PANTHER" id="PTHR23501">
    <property type="entry name" value="MAJOR FACILITATOR SUPERFAMILY"/>
    <property type="match status" value="1"/>
</dbReference>
<feature type="transmembrane region" description="Helical" evidence="5">
    <location>
        <begin position="385"/>
        <end position="406"/>
    </location>
</feature>
<keyword evidence="4 5" id="KW-0472">Membrane</keyword>
<evidence type="ECO:0000256" key="1">
    <source>
        <dbReference type="ARBA" id="ARBA00004141"/>
    </source>
</evidence>
<comment type="subcellular location">
    <subcellularLocation>
        <location evidence="1">Membrane</location>
        <topology evidence="1">Multi-pass membrane protein</topology>
    </subcellularLocation>
</comment>
<dbReference type="EMBL" id="JBFMKM010000010">
    <property type="protein sequence ID" value="KAL1303078.1"/>
    <property type="molecule type" value="Genomic_DNA"/>
</dbReference>
<evidence type="ECO:0000256" key="2">
    <source>
        <dbReference type="ARBA" id="ARBA00022692"/>
    </source>
</evidence>
<reference evidence="6 7" key="1">
    <citation type="submission" date="2024-07" db="EMBL/GenBank/DDBJ databases">
        <title>Draft sequence of the Neodothiora populina.</title>
        <authorList>
            <person name="Drown D.D."/>
            <person name="Schuette U.S."/>
            <person name="Buechlein A.B."/>
            <person name="Rusch D.R."/>
            <person name="Winton L.W."/>
            <person name="Adams G.A."/>
        </authorList>
    </citation>
    <scope>NUCLEOTIDE SEQUENCE [LARGE SCALE GENOMIC DNA]</scope>
    <source>
        <strain evidence="6 7">CPC 39397</strain>
    </source>
</reference>
<gene>
    <name evidence="6" type="ORF">AAFC00_006522</name>
</gene>
<dbReference type="GeneID" id="95980221"/>
<dbReference type="Gene3D" id="1.20.1250.20">
    <property type="entry name" value="MFS general substrate transporter like domains"/>
    <property type="match status" value="2"/>
</dbReference>
<name>A0ABR3PA75_9PEZI</name>
<feature type="transmembrane region" description="Helical" evidence="5">
    <location>
        <begin position="550"/>
        <end position="572"/>
    </location>
</feature>
<comment type="caution">
    <text evidence="6">The sequence shown here is derived from an EMBL/GenBank/DDBJ whole genome shotgun (WGS) entry which is preliminary data.</text>
</comment>
<dbReference type="InterPro" id="IPR011701">
    <property type="entry name" value="MFS"/>
</dbReference>
<evidence type="ECO:0000313" key="7">
    <source>
        <dbReference type="Proteomes" id="UP001562354"/>
    </source>
</evidence>
<feature type="transmembrane region" description="Helical" evidence="5">
    <location>
        <begin position="413"/>
        <end position="432"/>
    </location>
</feature>
<feature type="transmembrane region" description="Helical" evidence="5">
    <location>
        <begin position="309"/>
        <end position="330"/>
    </location>
</feature>
<dbReference type="SUPFAM" id="SSF103473">
    <property type="entry name" value="MFS general substrate transporter"/>
    <property type="match status" value="2"/>
</dbReference>